<name>A0A4Y3I153_9VIBR</name>
<dbReference type="Gene3D" id="3.40.1030.10">
    <property type="entry name" value="Nucleoside phosphorylase/phosphoribosyltransferase catalytic domain"/>
    <property type="match status" value="1"/>
</dbReference>
<keyword evidence="2 4" id="KW-0808">Transferase</keyword>
<dbReference type="Proteomes" id="UP000318717">
    <property type="component" value="Unassembled WGS sequence"/>
</dbReference>
<protein>
    <submittedName>
        <fullName evidence="4">Glycosyl transferase</fullName>
    </submittedName>
</protein>
<dbReference type="GO" id="GO:0004048">
    <property type="term" value="F:anthranilate phosphoribosyltransferase activity"/>
    <property type="evidence" value="ECO:0007669"/>
    <property type="project" value="InterPro"/>
</dbReference>
<dbReference type="NCBIfam" id="NF006564">
    <property type="entry name" value="PRK09071.1"/>
    <property type="match status" value="1"/>
</dbReference>
<dbReference type="Gene3D" id="1.20.970.10">
    <property type="entry name" value="Transferase, Pyrimidine Nucleoside Phosphorylase, Chain C"/>
    <property type="match status" value="1"/>
</dbReference>
<accession>A0A4Y3I153</accession>
<gene>
    <name evidence="4" type="ORF">VIN01S_37320</name>
</gene>
<dbReference type="GO" id="GO:0000162">
    <property type="term" value="P:L-tryptophan biosynthetic process"/>
    <property type="evidence" value="ECO:0007669"/>
    <property type="project" value="InterPro"/>
</dbReference>
<dbReference type="SUPFAM" id="SSF47648">
    <property type="entry name" value="Nucleoside phosphorylase/phosphoribosyltransferase N-terminal domain"/>
    <property type="match status" value="1"/>
</dbReference>
<dbReference type="InterPro" id="IPR005940">
    <property type="entry name" value="Anthranilate_Pribosyl_Tfrase"/>
</dbReference>
<dbReference type="GO" id="GO:0005829">
    <property type="term" value="C:cytosol"/>
    <property type="evidence" value="ECO:0007669"/>
    <property type="project" value="TreeGrafter"/>
</dbReference>
<dbReference type="OrthoDB" id="9768896at2"/>
<dbReference type="InterPro" id="IPR017459">
    <property type="entry name" value="Glycosyl_Trfase_fam3_N_dom"/>
</dbReference>
<keyword evidence="1" id="KW-0328">Glycosyltransferase</keyword>
<dbReference type="PANTHER" id="PTHR43285:SF2">
    <property type="entry name" value="ANTHRANILATE PHOSPHORIBOSYLTRANSFERASE"/>
    <property type="match status" value="1"/>
</dbReference>
<dbReference type="InterPro" id="IPR035902">
    <property type="entry name" value="Nuc_phospho_transferase"/>
</dbReference>
<evidence type="ECO:0000259" key="3">
    <source>
        <dbReference type="Pfam" id="PF02885"/>
    </source>
</evidence>
<sequence>MSIILECIRCVGRGERGRKPLSFDQAFTVMDQYLDGQIDDDQMAMLMMLIRVNNETAAEIAGFTKAFHQRLPTIEVDIDWPCYAGKKSKQDLNDNQQSLPWNLVAASILADEGYKVLIHGHLDAGSDRVHSQHYLQQLDIETANDIEHATSLLQSSNIAYLPLSHFAPIAEKMLDWKKRYGLRTPINTVVRGLNPGSAKYGVRGSFHPGFQELHAEIETNIGHSNCSIASFKGVSGESEYNPKVSQTIWTSDSKGLHSHYWKEMYNEQIVTPKRCPLGTIEADKVQMANHVVASIAVLLFTKLKDKQLADQEAYRLWAQFCTKH</sequence>
<dbReference type="SUPFAM" id="SSF52418">
    <property type="entry name" value="Nucleoside phosphorylase/phosphoribosyltransferase catalytic domain"/>
    <property type="match status" value="1"/>
</dbReference>
<proteinExistence type="predicted"/>
<evidence type="ECO:0000256" key="2">
    <source>
        <dbReference type="ARBA" id="ARBA00022679"/>
    </source>
</evidence>
<evidence type="ECO:0000256" key="1">
    <source>
        <dbReference type="ARBA" id="ARBA00022676"/>
    </source>
</evidence>
<dbReference type="PANTHER" id="PTHR43285">
    <property type="entry name" value="ANTHRANILATE PHOSPHORIBOSYLTRANSFERASE"/>
    <property type="match status" value="1"/>
</dbReference>
<keyword evidence="5" id="KW-1185">Reference proteome</keyword>
<comment type="caution">
    <text evidence="4">The sequence shown here is derived from an EMBL/GenBank/DDBJ whole genome shotgun (WGS) entry which is preliminary data.</text>
</comment>
<reference evidence="4 5" key="1">
    <citation type="submission" date="2019-06" db="EMBL/GenBank/DDBJ databases">
        <title>Whole genome shotgun sequence of Vibrio inusitatus NBRC 102082.</title>
        <authorList>
            <person name="Hosoyama A."/>
            <person name="Uohara A."/>
            <person name="Ohji S."/>
            <person name="Ichikawa N."/>
        </authorList>
    </citation>
    <scope>NUCLEOTIDE SEQUENCE [LARGE SCALE GENOMIC DNA]</scope>
    <source>
        <strain evidence="4 5">NBRC 102082</strain>
    </source>
</reference>
<dbReference type="AlphaFoldDB" id="A0A4Y3I153"/>
<dbReference type="EMBL" id="BJLF01000030">
    <property type="protein sequence ID" value="GEA52928.1"/>
    <property type="molecule type" value="Genomic_DNA"/>
</dbReference>
<organism evidence="4 5">
    <name type="scientific">Vibrio inusitatus NBRC 102082</name>
    <dbReference type="NCBI Taxonomy" id="1219070"/>
    <lineage>
        <taxon>Bacteria</taxon>
        <taxon>Pseudomonadati</taxon>
        <taxon>Pseudomonadota</taxon>
        <taxon>Gammaproteobacteria</taxon>
        <taxon>Vibrionales</taxon>
        <taxon>Vibrionaceae</taxon>
        <taxon>Vibrio</taxon>
    </lineage>
</organism>
<dbReference type="RefSeq" id="WP_141347321.1">
    <property type="nucleotide sequence ID" value="NZ_BJLF01000030.1"/>
</dbReference>
<dbReference type="Pfam" id="PF02885">
    <property type="entry name" value="Glycos_trans_3N"/>
    <property type="match status" value="1"/>
</dbReference>
<feature type="domain" description="Glycosyl transferase family 3 N-terminal" evidence="3">
    <location>
        <begin position="8"/>
        <end position="68"/>
    </location>
</feature>
<evidence type="ECO:0000313" key="5">
    <source>
        <dbReference type="Proteomes" id="UP000318717"/>
    </source>
</evidence>
<evidence type="ECO:0000313" key="4">
    <source>
        <dbReference type="EMBL" id="GEA52928.1"/>
    </source>
</evidence>
<dbReference type="InterPro" id="IPR036320">
    <property type="entry name" value="Glycosyl_Trfase_fam3_N_dom_sf"/>
</dbReference>